<feature type="binding site" evidence="9">
    <location>
        <position position="75"/>
    </location>
    <ligand>
        <name>NADPH</name>
        <dbReference type="ChEBI" id="CHEBI:57783"/>
    </ligand>
</feature>
<keyword evidence="13" id="KW-0413">Isomerase</keyword>
<feature type="binding site" evidence="9">
    <location>
        <position position="77"/>
    </location>
    <ligand>
        <name>NADPH</name>
        <dbReference type="ChEBI" id="CHEBI:57783"/>
    </ligand>
</feature>
<keyword evidence="5 9" id="KW-0560">Oxidoreductase</keyword>
<dbReference type="GO" id="GO:0016853">
    <property type="term" value="F:isomerase activity"/>
    <property type="evidence" value="ECO:0007669"/>
    <property type="project" value="UniProtKB-KW"/>
</dbReference>
<evidence type="ECO:0000256" key="7">
    <source>
        <dbReference type="ARBA" id="ARBA00023229"/>
    </source>
</evidence>
<evidence type="ECO:0000256" key="8">
    <source>
        <dbReference type="ARBA" id="ARBA00048543"/>
    </source>
</evidence>
<evidence type="ECO:0000313" key="13">
    <source>
        <dbReference type="EMBL" id="GAS87938.1"/>
    </source>
</evidence>
<dbReference type="GO" id="GO:0070402">
    <property type="term" value="F:NADPH binding"/>
    <property type="evidence" value="ECO:0007669"/>
    <property type="project" value="InterPro"/>
</dbReference>
<evidence type="ECO:0000256" key="2">
    <source>
        <dbReference type="ARBA" id="ARBA00006825"/>
    </source>
</evidence>
<evidence type="ECO:0000256" key="4">
    <source>
        <dbReference type="ARBA" id="ARBA00022857"/>
    </source>
</evidence>
<evidence type="ECO:0000259" key="11">
    <source>
        <dbReference type="Pfam" id="PF08436"/>
    </source>
</evidence>
<feature type="binding site" evidence="9">
    <location>
        <position position="74"/>
    </location>
    <ligand>
        <name>NADPH</name>
        <dbReference type="ChEBI" id="CHEBI:57783"/>
    </ligand>
</feature>
<feature type="binding site" evidence="9">
    <location>
        <position position="206"/>
    </location>
    <ligand>
        <name>Mn(2+)</name>
        <dbReference type="ChEBI" id="CHEBI:29035"/>
    </ligand>
</feature>
<reference evidence="14" key="2">
    <citation type="submission" date="2016-02" db="EMBL/GenBank/DDBJ databases">
        <title>Draft genome sequence of five rapidly growing Mycobacterium species.</title>
        <authorList>
            <person name="Katahira K."/>
            <person name="Gotou Y."/>
            <person name="Iida K."/>
            <person name="Ogura Y."/>
            <person name="Hayashi T."/>
        </authorList>
    </citation>
    <scope>NUCLEOTIDE SEQUENCE [LARGE SCALE GENOMIC DNA]</scope>
    <source>
        <strain evidence="14">JCM15654</strain>
    </source>
</reference>
<feature type="binding site" evidence="9">
    <location>
        <position position="253"/>
    </location>
    <ligand>
        <name>1-deoxy-D-xylulose 5-phosphate</name>
        <dbReference type="ChEBI" id="CHEBI:57792"/>
    </ligand>
</feature>
<dbReference type="InterPro" id="IPR003821">
    <property type="entry name" value="DXP_reductoisomerase"/>
</dbReference>
<feature type="binding site" evidence="9">
    <location>
        <position position="205"/>
    </location>
    <ligand>
        <name>1-deoxy-D-xylulose 5-phosphate</name>
        <dbReference type="ChEBI" id="CHEBI:57792"/>
    </ligand>
</feature>
<evidence type="ECO:0000256" key="3">
    <source>
        <dbReference type="ARBA" id="ARBA00022723"/>
    </source>
</evidence>
<dbReference type="InterPro" id="IPR013512">
    <property type="entry name" value="DXP_reductoisomerase_N"/>
</dbReference>
<feature type="binding site" evidence="9">
    <location>
        <position position="204"/>
    </location>
    <ligand>
        <name>Mn(2+)</name>
        <dbReference type="ChEBI" id="CHEBI:29035"/>
    </ligand>
</feature>
<comment type="caution">
    <text evidence="13">The sequence shown here is derived from an EMBL/GenBank/DDBJ whole genome shotgun (WGS) entry which is preliminary data.</text>
</comment>
<feature type="binding site" evidence="9">
    <location>
        <position position="181"/>
    </location>
    <ligand>
        <name>1-deoxy-D-xylulose 5-phosphate</name>
        <dbReference type="ChEBI" id="CHEBI:57792"/>
    </ligand>
</feature>
<comment type="cofactor">
    <cofactor evidence="9">
        <name>Mg(2+)</name>
        <dbReference type="ChEBI" id="CHEBI:18420"/>
    </cofactor>
    <cofactor evidence="9">
        <name>Mn(2+)</name>
        <dbReference type="ChEBI" id="CHEBI:29035"/>
    </cofactor>
</comment>
<dbReference type="EMBL" id="BCSX01000021">
    <property type="protein sequence ID" value="GAS87938.1"/>
    <property type="molecule type" value="Genomic_DNA"/>
</dbReference>
<feature type="domain" description="1-deoxy-D-xylulose 5-phosphate reductoisomerase C-terminal" evidence="11">
    <location>
        <begin position="200"/>
        <end position="283"/>
    </location>
</feature>
<feature type="binding site" evidence="9">
    <location>
        <position position="275"/>
    </location>
    <ligand>
        <name>1-deoxy-D-xylulose 5-phosphate</name>
        <dbReference type="ChEBI" id="CHEBI:57792"/>
    </ligand>
</feature>
<dbReference type="NCBIfam" id="TIGR00243">
    <property type="entry name" value="Dxr"/>
    <property type="match status" value="1"/>
</dbReference>
<keyword evidence="9" id="KW-0460">Magnesium</keyword>
<feature type="binding site" evidence="9">
    <location>
        <position position="182"/>
    </location>
    <ligand>
        <name>NADPH</name>
        <dbReference type="ChEBI" id="CHEBI:57783"/>
    </ligand>
</feature>
<dbReference type="SUPFAM" id="SSF69055">
    <property type="entry name" value="1-deoxy-D-xylulose-5-phosphate reductoisomerase, C-terminal domain"/>
    <property type="match status" value="1"/>
</dbReference>
<keyword evidence="4 9" id="KW-0521">NADP</keyword>
<dbReference type="SUPFAM" id="SSF51735">
    <property type="entry name" value="NAD(P)-binding Rossmann-fold domains"/>
    <property type="match status" value="1"/>
</dbReference>
<comment type="similarity">
    <text evidence="2 9">Belongs to the DXR family.</text>
</comment>
<dbReference type="Pfam" id="PF13288">
    <property type="entry name" value="DXPR_C"/>
    <property type="match status" value="1"/>
</dbReference>
<dbReference type="InterPro" id="IPR026877">
    <property type="entry name" value="DXPR_C"/>
</dbReference>
<dbReference type="FunFam" id="3.40.50.720:FF:000045">
    <property type="entry name" value="1-deoxy-D-xylulose 5-phosphate reductoisomerase"/>
    <property type="match status" value="1"/>
</dbReference>
<feature type="binding site" evidence="9">
    <location>
        <position position="103"/>
    </location>
    <ligand>
        <name>NADPH</name>
        <dbReference type="ChEBI" id="CHEBI:57783"/>
    </ligand>
</feature>
<comment type="caution">
    <text evidence="9">Lacks conserved residue(s) required for the propagation of feature annotation.</text>
</comment>
<dbReference type="AlphaFoldDB" id="A0A100VXS7"/>
<feature type="binding site" evidence="9">
    <location>
        <position position="266"/>
    </location>
    <ligand>
        <name>1-deoxy-D-xylulose 5-phosphate</name>
        <dbReference type="ChEBI" id="CHEBI:57792"/>
    </ligand>
</feature>
<dbReference type="PANTHER" id="PTHR30525">
    <property type="entry name" value="1-DEOXY-D-XYLULOSE 5-PHOSPHATE REDUCTOISOMERASE"/>
    <property type="match status" value="1"/>
</dbReference>
<dbReference type="Pfam" id="PF08436">
    <property type="entry name" value="DXP_redisom_C"/>
    <property type="match status" value="1"/>
</dbReference>
<dbReference type="Gene3D" id="3.40.50.720">
    <property type="entry name" value="NAD(P)-binding Rossmann-like Domain"/>
    <property type="match status" value="1"/>
</dbReference>
<feature type="binding site" evidence="9">
    <location>
        <position position="100"/>
    </location>
    <ligand>
        <name>NADPH</name>
        <dbReference type="ChEBI" id="CHEBI:57783"/>
    </ligand>
</feature>
<protein>
    <recommendedName>
        <fullName evidence="9">1-deoxy-D-xylulose 5-phosphate reductoisomerase</fullName>
        <shortName evidence="9">DXP reductoisomerase</shortName>
        <ecNumber evidence="9">1.1.1.267</ecNumber>
    </recommendedName>
    <alternativeName>
        <fullName evidence="9">1-deoxyxylulose-5-phosphate reductoisomerase</fullName>
    </alternativeName>
    <alternativeName>
        <fullName evidence="9">2-C-methyl-D-erythritol 4-phosphate synthase</fullName>
    </alternativeName>
</protein>
<evidence type="ECO:0000259" key="10">
    <source>
        <dbReference type="Pfam" id="PF02670"/>
    </source>
</evidence>
<dbReference type="Pfam" id="PF02670">
    <property type="entry name" value="DXP_reductoisom"/>
    <property type="match status" value="1"/>
</dbReference>
<feature type="binding site" evidence="9">
    <location>
        <position position="180"/>
    </location>
    <ligand>
        <name>NADPH</name>
        <dbReference type="ChEBI" id="CHEBI:57783"/>
    </ligand>
</feature>
<dbReference type="EC" id="1.1.1.267" evidence="9"/>
<dbReference type="GO" id="GO:0030604">
    <property type="term" value="F:1-deoxy-D-xylulose-5-phosphate reductoisomerase activity"/>
    <property type="evidence" value="ECO:0007669"/>
    <property type="project" value="UniProtKB-UniRule"/>
</dbReference>
<feature type="binding site" evidence="9">
    <location>
        <position position="76"/>
    </location>
    <ligand>
        <name>NADPH</name>
        <dbReference type="ChEBI" id="CHEBI:57783"/>
    </ligand>
</feature>
<comment type="pathway">
    <text evidence="1 9">Isoprenoid biosynthesis; isopentenyl diphosphate biosynthesis via DXP pathway; isopentenyl diphosphate from 1-deoxy-D-xylulose 5-phosphate: step 1/6.</text>
</comment>
<dbReference type="SUPFAM" id="SSF55347">
    <property type="entry name" value="Glyceraldehyde-3-phosphate dehydrogenase-like, C-terminal domain"/>
    <property type="match status" value="1"/>
</dbReference>
<feature type="binding site" evidence="9">
    <location>
        <position position="272"/>
    </location>
    <ligand>
        <name>1-deoxy-D-xylulose 5-phosphate</name>
        <dbReference type="ChEBI" id="CHEBI:57792"/>
    </ligand>
</feature>
<dbReference type="PANTHER" id="PTHR30525:SF0">
    <property type="entry name" value="1-DEOXY-D-XYLULOSE 5-PHOSPHATE REDUCTOISOMERASE, CHLOROPLASTIC"/>
    <property type="match status" value="1"/>
</dbReference>
<feature type="binding site" evidence="9">
    <location>
        <position position="259"/>
    </location>
    <ligand>
        <name>NADPH</name>
        <dbReference type="ChEBI" id="CHEBI:57783"/>
    </ligand>
</feature>
<name>A0A100VXS7_9MYCO</name>
<dbReference type="InterPro" id="IPR036169">
    <property type="entry name" value="DXPR_C_sf"/>
</dbReference>
<evidence type="ECO:0000256" key="9">
    <source>
        <dbReference type="HAMAP-Rule" id="MF_00183"/>
    </source>
</evidence>
<organism evidence="13 14">
    <name type="scientific">Mycolicibacterium brisbanense</name>
    <dbReference type="NCBI Taxonomy" id="146020"/>
    <lineage>
        <taxon>Bacteria</taxon>
        <taxon>Bacillati</taxon>
        <taxon>Actinomycetota</taxon>
        <taxon>Actinomycetes</taxon>
        <taxon>Mycobacteriales</taxon>
        <taxon>Mycobacteriaceae</taxon>
        <taxon>Mycolicibacterium</taxon>
    </lineage>
</organism>
<gene>
    <name evidence="9" type="primary">dxr</name>
    <name evidence="13" type="ORF">RMCB_2034</name>
</gene>
<evidence type="ECO:0000313" key="14">
    <source>
        <dbReference type="Proteomes" id="UP000069620"/>
    </source>
</evidence>
<dbReference type="GO" id="GO:0051484">
    <property type="term" value="P:isopentenyl diphosphate biosynthetic process, methylerythritol 4-phosphate pathway involved in terpenoid biosynthetic process"/>
    <property type="evidence" value="ECO:0007669"/>
    <property type="project" value="TreeGrafter"/>
</dbReference>
<feature type="binding site" evidence="9">
    <location>
        <position position="230"/>
    </location>
    <ligand>
        <name>1-deoxy-D-xylulose 5-phosphate</name>
        <dbReference type="ChEBI" id="CHEBI:57792"/>
    </ligand>
</feature>
<dbReference type="InterPro" id="IPR036291">
    <property type="entry name" value="NAD(P)-bd_dom_sf"/>
</dbReference>
<dbReference type="Proteomes" id="UP000069620">
    <property type="component" value="Unassembled WGS sequence"/>
</dbReference>
<evidence type="ECO:0000256" key="5">
    <source>
        <dbReference type="ARBA" id="ARBA00023002"/>
    </source>
</evidence>
<evidence type="ECO:0000256" key="6">
    <source>
        <dbReference type="ARBA" id="ARBA00023211"/>
    </source>
</evidence>
<keyword evidence="6 9" id="KW-0464">Manganese</keyword>
<dbReference type="PIRSF" id="PIRSF006205">
    <property type="entry name" value="Dxp_reductismrs"/>
    <property type="match status" value="1"/>
</dbReference>
<feature type="binding site" evidence="9">
    <location>
        <position position="271"/>
    </location>
    <ligand>
        <name>1-deoxy-D-xylulose 5-phosphate</name>
        <dbReference type="ChEBI" id="CHEBI:57792"/>
    </ligand>
</feature>
<keyword evidence="3 9" id="KW-0479">Metal-binding</keyword>
<feature type="domain" description="1-deoxy-D-xylulose 5-phosphate reductoisomerase N-terminal" evidence="10">
    <location>
        <begin position="68"/>
        <end position="188"/>
    </location>
</feature>
<sequence>MTVAENAGNVDMLDSEKRQQDFSNLSGVASEFWLTRWGEPPAERHNVAVTESGGQERSDQGKTARQRVLILGSTGSIGTQALEVIAANPDRFEVVGLAAGGGNPELFAAQRAETGVTSVAVADPGAAAQIGDVTYTGPDAVTRLVENTEADVVLNALVGALGLKPTLAALATGARLALANKESLVAGGPLVLKAAAPGQIVPVDSEHSAMAQCLRGGTPEEVAKIVLTASGGPFLGWSATDLDGVTPEQAGKHPTWSMGPMNTLNSATLVNKGLELIETHLLFGIDYDRIEVVVHPQSIVHSMATFTDGSTLAQASPPDMKLPIALALGWPARVPGAASACDFTTASTWEFLPLDNQVFPAVDLARQAGKGGGCLTAVYNAANEEAAEAFLDGRIRFPAIVQTVGDVLHAADQWAAEPATVEDVLDAQRWAREQAQRAVEREFTRRGLVNK</sequence>
<evidence type="ECO:0000259" key="12">
    <source>
        <dbReference type="Pfam" id="PF13288"/>
    </source>
</evidence>
<comment type="catalytic activity">
    <reaction evidence="8">
        <text>2-C-methyl-D-erythritol 4-phosphate + NADP(+) = 1-deoxy-D-xylulose 5-phosphate + NADPH + H(+)</text>
        <dbReference type="Rhea" id="RHEA:13717"/>
        <dbReference type="ChEBI" id="CHEBI:15378"/>
        <dbReference type="ChEBI" id="CHEBI:57783"/>
        <dbReference type="ChEBI" id="CHEBI:57792"/>
        <dbReference type="ChEBI" id="CHEBI:58262"/>
        <dbReference type="ChEBI" id="CHEBI:58349"/>
        <dbReference type="EC" id="1.1.1.267"/>
    </reaction>
    <physiologicalReaction direction="right-to-left" evidence="8">
        <dbReference type="Rhea" id="RHEA:13719"/>
    </physiologicalReaction>
</comment>
<feature type="binding site" evidence="9">
    <location>
        <position position="206"/>
    </location>
    <ligand>
        <name>1-deoxy-D-xylulose 5-phosphate</name>
        <dbReference type="ChEBI" id="CHEBI:57792"/>
    </ligand>
</feature>
<keyword evidence="14" id="KW-1185">Reference proteome</keyword>
<comment type="function">
    <text evidence="9">Catalyzes the NADPH-dependent rearrangement and reduction of 1-deoxy-D-xylulose-5-phosphate (DXP) to 2-C-methyl-D-erythritol 4-phosphate (MEP).</text>
</comment>
<dbReference type="UniPathway" id="UPA00056">
    <property type="reaction ID" value="UER00092"/>
</dbReference>
<proteinExistence type="inferred from homology"/>
<keyword evidence="7 9" id="KW-0414">Isoprene biosynthesis</keyword>
<dbReference type="InterPro" id="IPR013644">
    <property type="entry name" value="DXP_reductoisomerase_C"/>
</dbReference>
<evidence type="ECO:0000256" key="1">
    <source>
        <dbReference type="ARBA" id="ARBA00005094"/>
    </source>
</evidence>
<feature type="domain" description="DXP reductoisomerase C-terminal" evidence="12">
    <location>
        <begin position="316"/>
        <end position="433"/>
    </location>
</feature>
<dbReference type="STRING" id="146020.RMCB_2034"/>
<dbReference type="Gene3D" id="1.10.1740.10">
    <property type="match status" value="1"/>
</dbReference>
<reference evidence="14" key="1">
    <citation type="journal article" date="2016" name="Genome Announc.">
        <title>Draft Genome Sequences of Five Rapidly Growing Mycobacterium Species, M. thermoresistibile, M. fortuitum subsp. acetamidolyticum, M. canariasense, M. brisbanense, and M. novocastrense.</title>
        <authorList>
            <person name="Katahira K."/>
            <person name="Ogura Y."/>
            <person name="Gotoh Y."/>
            <person name="Hayashi T."/>
        </authorList>
    </citation>
    <scope>NUCLEOTIDE SEQUENCE [LARGE SCALE GENOMIC DNA]</scope>
    <source>
        <strain evidence="14">JCM15654</strain>
    </source>
</reference>
<dbReference type="GO" id="GO:0030145">
    <property type="term" value="F:manganese ion binding"/>
    <property type="evidence" value="ECO:0007669"/>
    <property type="project" value="TreeGrafter"/>
</dbReference>
<feature type="binding site" evidence="9">
    <location>
        <position position="275"/>
    </location>
    <ligand>
        <name>Mn(2+)</name>
        <dbReference type="ChEBI" id="CHEBI:29035"/>
    </ligand>
</feature>
<accession>A0A100VXS7</accession>
<dbReference type="HAMAP" id="MF_00183">
    <property type="entry name" value="DXP_reductoisom"/>
    <property type="match status" value="1"/>
</dbReference>